<dbReference type="OrthoDB" id="2330182at2"/>
<dbReference type="Pfam" id="PF17966">
    <property type="entry name" value="Muc_B2"/>
    <property type="match status" value="5"/>
</dbReference>
<proteinExistence type="predicted"/>
<dbReference type="Gene3D" id="2.60.40.4300">
    <property type="match status" value="7"/>
</dbReference>
<dbReference type="InterPro" id="IPR041558">
    <property type="entry name" value="MucBP_2"/>
</dbReference>
<feature type="domain" description="Mucin binding" evidence="2">
    <location>
        <begin position="1102"/>
        <end position="1175"/>
    </location>
</feature>
<dbReference type="InterPro" id="IPR041495">
    <property type="entry name" value="Mub_B2"/>
</dbReference>
<feature type="domain" description="Mub B2-like" evidence="3">
    <location>
        <begin position="1624"/>
        <end position="1706"/>
    </location>
</feature>
<accession>A0A6C2C927</accession>
<organism evidence="4 5">
    <name type="scientific">Weissella muntiaci</name>
    <dbReference type="NCBI Taxonomy" id="2508881"/>
    <lineage>
        <taxon>Bacteria</taxon>
        <taxon>Bacillati</taxon>
        <taxon>Bacillota</taxon>
        <taxon>Bacilli</taxon>
        <taxon>Lactobacillales</taxon>
        <taxon>Lactobacillaceae</taxon>
        <taxon>Weissella</taxon>
    </lineage>
</organism>
<dbReference type="Proteomes" id="UP000371977">
    <property type="component" value="Unassembled WGS sequence"/>
</dbReference>
<feature type="compositionally biased region" description="Low complexity" evidence="1">
    <location>
        <begin position="111"/>
        <end position="161"/>
    </location>
</feature>
<feature type="domain" description="Mub B2-like" evidence="3">
    <location>
        <begin position="2272"/>
        <end position="2360"/>
    </location>
</feature>
<evidence type="ECO:0000259" key="3">
    <source>
        <dbReference type="Pfam" id="PF17966"/>
    </source>
</evidence>
<feature type="region of interest" description="Disordered" evidence="1">
    <location>
        <begin position="2127"/>
        <end position="2174"/>
    </location>
</feature>
<name>A0A6C2C927_9LACO</name>
<keyword evidence="5" id="KW-1185">Reference proteome</keyword>
<feature type="domain" description="Mub B2-like" evidence="3">
    <location>
        <begin position="968"/>
        <end position="1034"/>
    </location>
</feature>
<evidence type="ECO:0000313" key="4">
    <source>
        <dbReference type="EMBL" id="TYC50488.1"/>
    </source>
</evidence>
<feature type="compositionally biased region" description="Basic and acidic residues" evidence="1">
    <location>
        <begin position="1095"/>
        <end position="1106"/>
    </location>
</feature>
<feature type="compositionally biased region" description="Polar residues" evidence="1">
    <location>
        <begin position="2420"/>
        <end position="2434"/>
    </location>
</feature>
<gene>
    <name evidence="4" type="ORF">ESZ50_02145</name>
</gene>
<evidence type="ECO:0000256" key="1">
    <source>
        <dbReference type="SAM" id="MobiDB-lite"/>
    </source>
</evidence>
<evidence type="ECO:0000259" key="2">
    <source>
        <dbReference type="Pfam" id="PF17965"/>
    </source>
</evidence>
<feature type="compositionally biased region" description="Low complexity" evidence="1">
    <location>
        <begin position="65"/>
        <end position="81"/>
    </location>
</feature>
<feature type="compositionally biased region" description="Low complexity" evidence="1">
    <location>
        <begin position="2127"/>
        <end position="2157"/>
    </location>
</feature>
<feature type="domain" description="Mub B2-like" evidence="3">
    <location>
        <begin position="1816"/>
        <end position="1940"/>
    </location>
</feature>
<feature type="compositionally biased region" description="Polar residues" evidence="1">
    <location>
        <begin position="2441"/>
        <end position="2456"/>
    </location>
</feature>
<reference evidence="4 5" key="1">
    <citation type="submission" date="2019-01" db="EMBL/GenBank/DDBJ databases">
        <title>Weissella sp. nov., a novel lactic acid bacterium isolated from animal feces.</title>
        <authorList>
            <person name="Wang L.-T."/>
        </authorList>
    </citation>
    <scope>NUCLEOTIDE SEQUENCE [LARGE SCALE GENOMIC DNA]</scope>
    <source>
        <strain evidence="4 5">8H-2</strain>
    </source>
</reference>
<sequence length="2508" mass="264390">MTAKTLSHRAMLKHDELDMTRNRKYKLIKVGKFLTTASTMAITGVLVNTSFVSADVQNATGSKNSDTSVTEVSSSKVSDVSGDNLDASSNTTGDHSEVVVKAGTDTTVTKSSETSANSTSSSENSSQTNSETVNTSETSSTASTSESSSTASSQQSSSQSQEADKASSLHVEASNFSSIAASAQSAIDSMAIEDGNANKAAGFVSNDAFVALGQHQETESSVVADNVKKADEYMAKGDNEAASSLIVATAGIIATMNQEIQLAAAMVEEDSFGADANVKARADEALNKLPNIDKIKYQTDAYGDLIVSVDKSAGLGAYNDAIAAITKAGLSSNFRNIVDPIVGDGLNGGTITDPSGISITLSGSRNNSTAANINWGSEGSAQQIEQGFNPTLTITPTPGSKLTQENMEDMLVNDNGLSFNSGNVQVTGQDVRTGASKDAYLSAAGANTGDNNAVVADWQTGTVIHLGQVGTTVSGKAISADIKITGVNGGSGLSALPNTGSFWFVGAGGISYNGVGLSSDLEWYVDGKPATLVTMDMITDLDQGQSVQYQTGVPTAVLAGSALTYDASTQTYNGGLQTGGGKTAGAQAFISVTVGTHIGMSFVEYNGSATYGIQSYGNLSQTIRNISYPQKLQVQYYDDTTKTYLSDDQVKSMGLSNEINGLSGESGTVVLPIPKNYEVSWANNGQLVADKGTVKNGYELVGSGLSTDTSGINATSKPLSVNKNYYETTGTSKLAYTFDNNEDSQGDTQKVIVHLVHATEDGVATNNYTVNYKTSDGSKLPAYVHSVTQSVNWTDSHDLLTDTHVYTPDYDIVNTTSPKVPGYVADQEAVTSGSWNQRSTQTVLPSNEVKLVTYTPATAKVIVKYLDDTTGGTQVGTTQTIDTITNGKGSYTVVNPDPSKWVISDMVSEPVQLLYGTSADGVGSMTTDGQNFGSKISYVGSDGVGGVQEIDIHLSHKNNVTEFAKTQYVVDYKFGDVGSSLTGTTAAPSHTMNVVWTKTIDEVTGAITLSPNTSQFESAVPSPEIKGFTPDSNQSSFTQPIAVTFPKGTPDSNIVAALQNEHILVQYDGDHQSANVHFVDVNSKYMGDGNGNDPKGQKDGFDEKDGNELTAYQDTLTGITSQGLQTSVQDKIKALEDKGYKVIETSAGAQTNGAINLTFDNDDATNQNVVFYVIHDGGPVTKDDVPGPNLPDKNGNVSVSTEIDYVYGANAGDKAGQQAANPSIENSVMNGWKDKVTGDIDWNPASVKTADVKSPIIKGYTPSESVVSGREVTPSSNNSKKTVTYFADDQKANITYHDEDSNNPHDNIPGQVITGSTGEHKTVTLTPPDGYVIDPSNLPSDGKYNPDDKSWTFDMDDDDNVDQNFNFGLKHDYQNAKTGQPGVPDGVELDADGNKVITRTVHYLSTTGVTLAPDVVQTVVYHGIYDPVEKMTKFVVYRDMTTLTTIPNSVKSVTSDTKNEIAYGLGDDGLTSGMEMNDVPSPFIKGHNASQSQVTNYATILTTPSQDEVVTYDGYKDSTMFVYYDDVTGKIIPETEQMFSGDEGQKFVNQSLDFDISKNHYSYVDTTDGSAAGNVVTDVVNSDGTKATFVTGSHVYYIHLTHQYIPAKNGDTGLPEGVTPDEKGNYEVTRTIKVVNENGDALFSIPQKVQFNAQLDLTTGTVSYTPSEGMFEAYTVPEMNGYTADKSSVEAMKVTPDTKSSEVVITEIAQGQKAEISYEDESGNKIDLSSKTQNIAGKTGSQASVGLWDFASAGFMIDEAKAKANGLSLSDNGKTLNFAYDTDTSNTQKFVIPLKHVIRGAVTGDKGLPDGMTLDSNHNHVVSRTINYVDANGKVVSPKYVEQVAYHATIDVALGKVSWTVDKANSVDSQTLTPTLISSDSMESTFNRGIVGGSLQDSLNEVSVPTLSGMKLISSDASVSDLKVSLGRDNAVVNVVYAEQGATGSEVSSVVDSAGASQSSNNSNASGTENLATAQQDAQYFIDLASTATYTTPNVDKAIAVLKAMLSNSDVTAQMIMDELNANKPALMQINYAIKGAGTPIANSDFIMGTVSDTVAAGDDPNAGFKIPLKNIPGYKFANTINNGSTEFKTASGKTIKVVIGEGGAYIEDDMESINLTMDYVVDNTSGTSQAGSNSSQGSQSQAQSQGSAAHSNANSQPVDNTSGDNKGETGNPVVDTTVTQHFIDSTTGKEVEVLAQTKAGTPGSDHKFDLPDFGALGYGDDTSKASDQDSLTGKFGNKNSDIYHYLVEKEVPATSKDEGVPSNVDDKTGIAEVTQTVNFVDENGKKISDSNIQTASFKYMKNLVTGKITMTVVKNNFVEVNAPKVDGYQLLTPSYATIKPVNGLTAMSESSVINVPYHQIKTIWNDQSGKEIKSVVGTAVVGDVDGYVLVNTKQTAKGDTVYTMEAVDKATPGADKTIDNGNDNAGSQNNGGSTKAAVNDSPSTKATMLPNSDTGVQAAGIGGAGGTSQATLPDTGMTDSWFLVEEVVGALTLAGAAVVGKKNKREI</sequence>
<feature type="domain" description="Mub B2-like" evidence="3">
    <location>
        <begin position="1196"/>
        <end position="1287"/>
    </location>
</feature>
<dbReference type="Pfam" id="PF17965">
    <property type="entry name" value="MucBP_2"/>
    <property type="match status" value="1"/>
</dbReference>
<comment type="caution">
    <text evidence="4">The sequence shown here is derived from an EMBL/GenBank/DDBJ whole genome shotgun (WGS) entry which is preliminary data.</text>
</comment>
<feature type="region of interest" description="Disordered" evidence="1">
    <location>
        <begin position="59"/>
        <end position="169"/>
    </location>
</feature>
<evidence type="ECO:0008006" key="6">
    <source>
        <dbReference type="Google" id="ProtNLM"/>
    </source>
</evidence>
<evidence type="ECO:0000313" key="5">
    <source>
        <dbReference type="Proteomes" id="UP000371977"/>
    </source>
</evidence>
<dbReference type="Gene3D" id="3.10.20.320">
    <property type="entry name" value="Putative peptidoglycan bound protein (lpxtg motif)"/>
    <property type="match status" value="1"/>
</dbReference>
<dbReference type="EMBL" id="SDGZ01000008">
    <property type="protein sequence ID" value="TYC50488.1"/>
    <property type="molecule type" value="Genomic_DNA"/>
</dbReference>
<protein>
    <recommendedName>
        <fullName evidence="6">Gram-positive cocci surface proteins LPxTG domain-containing protein</fullName>
    </recommendedName>
</protein>
<dbReference type="Gene3D" id="3.10.20.470">
    <property type="match status" value="1"/>
</dbReference>
<feature type="region of interest" description="Disordered" evidence="1">
    <location>
        <begin position="2413"/>
        <end position="2473"/>
    </location>
</feature>
<feature type="region of interest" description="Disordered" evidence="1">
    <location>
        <begin position="1085"/>
        <end position="1106"/>
    </location>
</feature>
<dbReference type="RefSeq" id="WP_148621960.1">
    <property type="nucleotide sequence ID" value="NZ_SDGZ01000008.1"/>
</dbReference>